<evidence type="ECO:0000259" key="2">
    <source>
        <dbReference type="Pfam" id="PF00582"/>
    </source>
</evidence>
<dbReference type="Pfam" id="PF00582">
    <property type="entry name" value="Usp"/>
    <property type="match status" value="1"/>
</dbReference>
<dbReference type="AlphaFoldDB" id="A0A7Z0HZR8"/>
<name>A0A7Z0HZR8_9RHOB</name>
<dbReference type="InterPro" id="IPR006015">
    <property type="entry name" value="Universal_stress_UspA"/>
</dbReference>
<protein>
    <submittedName>
        <fullName evidence="3">Universal stress protein</fullName>
    </submittedName>
</protein>
<comment type="caution">
    <text evidence="3">The sequence shown here is derived from an EMBL/GenBank/DDBJ whole genome shotgun (WGS) entry which is preliminary data.</text>
</comment>
<dbReference type="PANTHER" id="PTHR46268">
    <property type="entry name" value="STRESS RESPONSE PROTEIN NHAX"/>
    <property type="match status" value="1"/>
</dbReference>
<sequence length="135" mass="14882">MYHHLLVPVAYEPDRPFRPALTVARKLAAPGARLTLLHVIEEAPAFAIDYLPDGWREDLRRAIEADLAAQLAVIDNGQVIVSEGNPGRVILDWARDNEVDCIVMPSHRLGVQDMLLGSTSSRVVRDAGCAVHVLR</sequence>
<comment type="similarity">
    <text evidence="1">Belongs to the universal stress protein A family.</text>
</comment>
<evidence type="ECO:0000313" key="3">
    <source>
        <dbReference type="EMBL" id="NYS25301.1"/>
    </source>
</evidence>
<feature type="domain" description="UspA" evidence="2">
    <location>
        <begin position="1"/>
        <end position="135"/>
    </location>
</feature>
<dbReference type="PANTHER" id="PTHR46268:SF6">
    <property type="entry name" value="UNIVERSAL STRESS PROTEIN UP12"/>
    <property type="match status" value="1"/>
</dbReference>
<dbReference type="Gene3D" id="3.40.50.620">
    <property type="entry name" value="HUPs"/>
    <property type="match status" value="1"/>
</dbReference>
<reference evidence="3 4" key="1">
    <citation type="journal article" date="2000" name="Arch. Microbiol.">
        <title>Rhodobaca bogoriensis gen. nov. and sp. nov., an alkaliphilic purple nonsulfur bacterium from African Rift Valley soda lakes.</title>
        <authorList>
            <person name="Milford A.D."/>
            <person name="Achenbach L.A."/>
            <person name="Jung D.O."/>
            <person name="Madigan M.T."/>
        </authorList>
    </citation>
    <scope>NUCLEOTIDE SEQUENCE [LARGE SCALE GENOMIC DNA]</scope>
    <source>
        <strain evidence="3 4">2376</strain>
    </source>
</reference>
<dbReference type="SUPFAM" id="SSF52402">
    <property type="entry name" value="Adenine nucleotide alpha hydrolases-like"/>
    <property type="match status" value="1"/>
</dbReference>
<accession>A0A7Z0HZR8</accession>
<proteinExistence type="inferred from homology"/>
<evidence type="ECO:0000256" key="1">
    <source>
        <dbReference type="ARBA" id="ARBA00008791"/>
    </source>
</evidence>
<dbReference type="InterPro" id="IPR006016">
    <property type="entry name" value="UspA"/>
</dbReference>
<evidence type="ECO:0000313" key="4">
    <source>
        <dbReference type="Proteomes" id="UP000529417"/>
    </source>
</evidence>
<dbReference type="PRINTS" id="PR01438">
    <property type="entry name" value="UNVRSLSTRESS"/>
</dbReference>
<dbReference type="CDD" id="cd00293">
    <property type="entry name" value="USP-like"/>
    <property type="match status" value="1"/>
</dbReference>
<dbReference type="Proteomes" id="UP000529417">
    <property type="component" value="Unassembled WGS sequence"/>
</dbReference>
<organism evidence="3 4">
    <name type="scientific">Rhabdonatronobacter sediminivivens</name>
    <dbReference type="NCBI Taxonomy" id="2743469"/>
    <lineage>
        <taxon>Bacteria</taxon>
        <taxon>Pseudomonadati</taxon>
        <taxon>Pseudomonadota</taxon>
        <taxon>Alphaproteobacteria</taxon>
        <taxon>Rhodobacterales</taxon>
        <taxon>Paracoccaceae</taxon>
        <taxon>Rhabdonatronobacter</taxon>
    </lineage>
</organism>
<dbReference type="EMBL" id="JACBXS010000017">
    <property type="protein sequence ID" value="NYS25301.1"/>
    <property type="molecule type" value="Genomic_DNA"/>
</dbReference>
<gene>
    <name evidence="3" type="ORF">HUK65_09885</name>
</gene>
<keyword evidence="4" id="KW-1185">Reference proteome</keyword>
<dbReference type="InterPro" id="IPR014729">
    <property type="entry name" value="Rossmann-like_a/b/a_fold"/>
</dbReference>